<evidence type="ECO:0000256" key="5">
    <source>
        <dbReference type="SAM" id="SignalP"/>
    </source>
</evidence>
<dbReference type="Gene3D" id="2.40.70.10">
    <property type="entry name" value="Acid Proteases"/>
    <property type="match status" value="2"/>
</dbReference>
<dbReference type="EMBL" id="AZST01000336">
    <property type="protein sequence ID" value="KEP49671.1"/>
    <property type="molecule type" value="Genomic_DNA"/>
</dbReference>
<feature type="active site" evidence="3">
    <location>
        <position position="289"/>
    </location>
</feature>
<dbReference type="SUPFAM" id="SSF50630">
    <property type="entry name" value="Acid proteases"/>
    <property type="match status" value="1"/>
</dbReference>
<comment type="caution">
    <text evidence="7">The sequence shown here is derived from an EMBL/GenBank/DDBJ whole genome shotgun (WGS) entry which is preliminary data.</text>
</comment>
<evidence type="ECO:0000313" key="7">
    <source>
        <dbReference type="EMBL" id="KEP49671.1"/>
    </source>
</evidence>
<evidence type="ECO:0000256" key="4">
    <source>
        <dbReference type="RuleBase" id="RU000454"/>
    </source>
</evidence>
<keyword evidence="2 4" id="KW-0064">Aspartyl protease</keyword>
<dbReference type="Proteomes" id="UP000027456">
    <property type="component" value="Unassembled WGS sequence"/>
</dbReference>
<keyword evidence="8" id="KW-1185">Reference proteome</keyword>
<dbReference type="PROSITE" id="PS00141">
    <property type="entry name" value="ASP_PROTEASE"/>
    <property type="match status" value="1"/>
</dbReference>
<dbReference type="PROSITE" id="PS51767">
    <property type="entry name" value="PEPTIDASE_A1"/>
    <property type="match status" value="1"/>
</dbReference>
<dbReference type="CDD" id="cd05471">
    <property type="entry name" value="pepsin_like"/>
    <property type="match status" value="1"/>
</dbReference>
<feature type="signal peptide" evidence="5">
    <location>
        <begin position="1"/>
        <end position="16"/>
    </location>
</feature>
<dbReference type="AlphaFoldDB" id="A0A074RRI2"/>
<dbReference type="InterPro" id="IPR021109">
    <property type="entry name" value="Peptidase_aspartic_dom_sf"/>
</dbReference>
<dbReference type="PANTHER" id="PTHR47966:SF51">
    <property type="entry name" value="BETA-SITE APP-CLEAVING ENZYME, ISOFORM A-RELATED"/>
    <property type="match status" value="1"/>
</dbReference>
<dbReference type="InterPro" id="IPR001461">
    <property type="entry name" value="Aspartic_peptidase_A1"/>
</dbReference>
<evidence type="ECO:0000313" key="8">
    <source>
        <dbReference type="Proteomes" id="UP000027456"/>
    </source>
</evidence>
<name>A0A074RRI2_9AGAM</name>
<dbReference type="InterPro" id="IPR034164">
    <property type="entry name" value="Pepsin-like_dom"/>
</dbReference>
<evidence type="ECO:0000256" key="3">
    <source>
        <dbReference type="PIRSR" id="PIRSR601461-1"/>
    </source>
</evidence>
<accession>A0A074RRI2</accession>
<dbReference type="Pfam" id="PF00026">
    <property type="entry name" value="Asp"/>
    <property type="match status" value="1"/>
</dbReference>
<dbReference type="InterPro" id="IPR033121">
    <property type="entry name" value="PEPTIDASE_A1"/>
</dbReference>
<dbReference type="HOGENOM" id="CLU_013253_1_0_1"/>
<dbReference type="GO" id="GO:0006508">
    <property type="term" value="P:proteolysis"/>
    <property type="evidence" value="ECO:0007669"/>
    <property type="project" value="UniProtKB-KW"/>
</dbReference>
<evidence type="ECO:0000256" key="1">
    <source>
        <dbReference type="ARBA" id="ARBA00007447"/>
    </source>
</evidence>
<organism evidence="7 8">
    <name type="scientific">Rhizoctonia solani 123E</name>
    <dbReference type="NCBI Taxonomy" id="1423351"/>
    <lineage>
        <taxon>Eukaryota</taxon>
        <taxon>Fungi</taxon>
        <taxon>Dikarya</taxon>
        <taxon>Basidiomycota</taxon>
        <taxon>Agaricomycotina</taxon>
        <taxon>Agaricomycetes</taxon>
        <taxon>Cantharellales</taxon>
        <taxon>Ceratobasidiaceae</taxon>
        <taxon>Rhizoctonia</taxon>
    </lineage>
</organism>
<keyword evidence="4" id="KW-0378">Hydrolase</keyword>
<feature type="active site" evidence="3">
    <location>
        <position position="112"/>
    </location>
</feature>
<dbReference type="STRING" id="1423351.A0A074RRI2"/>
<feature type="domain" description="Peptidase A1" evidence="6">
    <location>
        <begin position="94"/>
        <end position="402"/>
    </location>
</feature>
<sequence length="405" mass="43774">MLSFIMISVLVTGTASSVFGTHSNTKGVSIPLQERGSPLTKDGVIIPEALGRLAYWDAAKQHAKINNRGLSNNSNSLFRRHRAPLESKSNEILWVGEIEIGEPGKKFRVDFDTGSSDTWVFSSTCVFPTCSSGKNKYVASESSTSKLQAGKFRIEYLDGAEVSGPIYAETITIAGLSAEGQWFSPVNQTNNLEDYGTDGLVGLAFQPVSTLKAPTFIDTLSSQGKISEQIFSMRLSSGSGSELFIGGINPTKYKGEITYVPLESQRKWIVKGSASANGAEGFNGNMLIDSGSIFILGATDSIHEWWSKVPGSKACPVERCKGPGFFMFPCASAPRVSFKFGTREFPIAAEDFNPGTLENNRWICVGAIRIANAPANTWTIGVRFMKNVYTVFDKGSSRVGFATPA</sequence>
<dbReference type="OrthoDB" id="15189at2759"/>
<gene>
    <name evidence="7" type="ORF">V565_095590</name>
</gene>
<reference evidence="7 8" key="1">
    <citation type="submission" date="2013-12" db="EMBL/GenBank/DDBJ databases">
        <authorList>
            <person name="Cubeta M."/>
            <person name="Pakala S."/>
            <person name="Fedorova N."/>
            <person name="Thomas E."/>
            <person name="Dean R."/>
            <person name="Jabaji S."/>
            <person name="Neate S."/>
            <person name="Toda T."/>
            <person name="Tavantzis S."/>
            <person name="Vilgalys R."/>
            <person name="Bharathan N."/>
            <person name="Pakala S."/>
            <person name="Losada L.S."/>
            <person name="Zafar N."/>
            <person name="Nierman W."/>
        </authorList>
    </citation>
    <scope>NUCLEOTIDE SEQUENCE [LARGE SCALE GENOMIC DNA]</scope>
    <source>
        <strain evidence="7 8">123E</strain>
    </source>
</reference>
<dbReference type="PRINTS" id="PR00792">
    <property type="entry name" value="PEPSIN"/>
</dbReference>
<evidence type="ECO:0000256" key="2">
    <source>
        <dbReference type="ARBA" id="ARBA00022750"/>
    </source>
</evidence>
<dbReference type="InterPro" id="IPR001969">
    <property type="entry name" value="Aspartic_peptidase_AS"/>
</dbReference>
<feature type="chain" id="PRO_5001698144" evidence="5">
    <location>
        <begin position="17"/>
        <end position="405"/>
    </location>
</feature>
<keyword evidence="5" id="KW-0732">Signal</keyword>
<dbReference type="PANTHER" id="PTHR47966">
    <property type="entry name" value="BETA-SITE APP-CLEAVING ENZYME, ISOFORM A-RELATED"/>
    <property type="match status" value="1"/>
</dbReference>
<dbReference type="GO" id="GO:0004190">
    <property type="term" value="F:aspartic-type endopeptidase activity"/>
    <property type="evidence" value="ECO:0007669"/>
    <property type="project" value="UniProtKB-KW"/>
</dbReference>
<evidence type="ECO:0000259" key="6">
    <source>
        <dbReference type="PROSITE" id="PS51767"/>
    </source>
</evidence>
<protein>
    <submittedName>
        <fullName evidence="7">Aspartic protease</fullName>
    </submittedName>
</protein>
<comment type="similarity">
    <text evidence="1 4">Belongs to the peptidase A1 family.</text>
</comment>
<keyword evidence="4 7" id="KW-0645">Protease</keyword>
<proteinExistence type="inferred from homology"/>